<dbReference type="Pfam" id="PF00582">
    <property type="entry name" value="Usp"/>
    <property type="match status" value="2"/>
</dbReference>
<dbReference type="RefSeq" id="WP_345733953.1">
    <property type="nucleotide sequence ID" value="NZ_BAAAYN010000108.1"/>
</dbReference>
<evidence type="ECO:0000313" key="3">
    <source>
        <dbReference type="EMBL" id="GAA3399027.1"/>
    </source>
</evidence>
<comment type="similarity">
    <text evidence="1">Belongs to the universal stress protein A family.</text>
</comment>
<evidence type="ECO:0000313" key="4">
    <source>
        <dbReference type="Proteomes" id="UP001501676"/>
    </source>
</evidence>
<protein>
    <submittedName>
        <fullName evidence="3">Universal stress protein</fullName>
    </submittedName>
</protein>
<dbReference type="PANTHER" id="PTHR46553">
    <property type="entry name" value="ADENINE NUCLEOTIDE ALPHA HYDROLASES-LIKE SUPERFAMILY PROTEIN"/>
    <property type="match status" value="1"/>
</dbReference>
<feature type="domain" description="UspA" evidence="2">
    <location>
        <begin position="158"/>
        <end position="293"/>
    </location>
</feature>
<dbReference type="Gene3D" id="3.40.50.620">
    <property type="entry name" value="HUPs"/>
    <property type="match status" value="2"/>
</dbReference>
<name>A0ABP6TCX0_9ACTN</name>
<reference evidence="4" key="1">
    <citation type="journal article" date="2019" name="Int. J. Syst. Evol. Microbiol.">
        <title>The Global Catalogue of Microorganisms (GCM) 10K type strain sequencing project: providing services to taxonomists for standard genome sequencing and annotation.</title>
        <authorList>
            <consortium name="The Broad Institute Genomics Platform"/>
            <consortium name="The Broad Institute Genome Sequencing Center for Infectious Disease"/>
            <person name="Wu L."/>
            <person name="Ma J."/>
        </authorList>
    </citation>
    <scope>NUCLEOTIDE SEQUENCE [LARGE SCALE GENOMIC DNA]</scope>
    <source>
        <strain evidence="4">JCM 9458</strain>
    </source>
</reference>
<gene>
    <name evidence="3" type="ORF">GCM10020369_83990</name>
</gene>
<dbReference type="Proteomes" id="UP001501676">
    <property type="component" value="Unassembled WGS sequence"/>
</dbReference>
<dbReference type="InterPro" id="IPR006016">
    <property type="entry name" value="UspA"/>
</dbReference>
<dbReference type="InterPro" id="IPR014729">
    <property type="entry name" value="Rossmann-like_a/b/a_fold"/>
</dbReference>
<proteinExistence type="inferred from homology"/>
<dbReference type="PRINTS" id="PR01438">
    <property type="entry name" value="UNVRSLSTRESS"/>
</dbReference>
<evidence type="ECO:0000259" key="2">
    <source>
        <dbReference type="Pfam" id="PF00582"/>
    </source>
</evidence>
<dbReference type="InterPro" id="IPR006015">
    <property type="entry name" value="Universal_stress_UspA"/>
</dbReference>
<feature type="domain" description="UspA" evidence="2">
    <location>
        <begin position="9"/>
        <end position="145"/>
    </location>
</feature>
<keyword evidence="4" id="KW-1185">Reference proteome</keyword>
<comment type="caution">
    <text evidence="3">The sequence shown here is derived from an EMBL/GenBank/DDBJ whole genome shotgun (WGS) entry which is preliminary data.</text>
</comment>
<sequence length="299" mass="30971">MTYAAGAPVTVGVDGSAASLDAVAWASVQANRRGRALNLVYVNAWPTYAYAMWPEWGPPEGQDGRSAGRDVLADAARHVAEIAPSAAVTTEIVDGGPASVLLERASESALLVVGRRGLGGFPALLLGSVATQVATYAECPVAVVPEHGTPPAADGPGIVLGVDGSETCQAAIEYAFTEASMRSVPLTAVRSWYWPTDDPAIVGPYAALREDHVAEQERVLSEALAGWAEKFPDVRVRTVIAHHRPARALLDAATGAELLVVGARGSGGFRTLLLGSVGETVIRHATCPVVLVRGASAAH</sequence>
<accession>A0ABP6TCX0</accession>
<dbReference type="PANTHER" id="PTHR46553:SF3">
    <property type="entry name" value="ADENINE NUCLEOTIDE ALPHA HYDROLASES-LIKE SUPERFAMILY PROTEIN"/>
    <property type="match status" value="1"/>
</dbReference>
<organism evidence="3 4">
    <name type="scientific">Cryptosporangium minutisporangium</name>
    <dbReference type="NCBI Taxonomy" id="113569"/>
    <lineage>
        <taxon>Bacteria</taxon>
        <taxon>Bacillati</taxon>
        <taxon>Actinomycetota</taxon>
        <taxon>Actinomycetes</taxon>
        <taxon>Cryptosporangiales</taxon>
        <taxon>Cryptosporangiaceae</taxon>
        <taxon>Cryptosporangium</taxon>
    </lineage>
</organism>
<dbReference type="SUPFAM" id="SSF52402">
    <property type="entry name" value="Adenine nucleotide alpha hydrolases-like"/>
    <property type="match status" value="2"/>
</dbReference>
<dbReference type="EMBL" id="BAAAYN010000108">
    <property type="protein sequence ID" value="GAA3399027.1"/>
    <property type="molecule type" value="Genomic_DNA"/>
</dbReference>
<evidence type="ECO:0000256" key="1">
    <source>
        <dbReference type="ARBA" id="ARBA00008791"/>
    </source>
</evidence>